<comment type="caution">
    <text evidence="1">The sequence shown here is derived from an EMBL/GenBank/DDBJ whole genome shotgun (WGS) entry which is preliminary data.</text>
</comment>
<protein>
    <submittedName>
        <fullName evidence="1">Uncharacterized protein</fullName>
    </submittedName>
</protein>
<name>A0ACB8ZV66_ARCLA</name>
<proteinExistence type="predicted"/>
<keyword evidence="2" id="KW-1185">Reference proteome</keyword>
<reference evidence="1 2" key="2">
    <citation type="journal article" date="2022" name="Mol. Ecol. Resour.">
        <title>The genomes of chicory, endive, great burdock and yacon provide insights into Asteraceae paleo-polyploidization history and plant inulin production.</title>
        <authorList>
            <person name="Fan W."/>
            <person name="Wang S."/>
            <person name="Wang H."/>
            <person name="Wang A."/>
            <person name="Jiang F."/>
            <person name="Liu H."/>
            <person name="Zhao H."/>
            <person name="Xu D."/>
            <person name="Zhang Y."/>
        </authorList>
    </citation>
    <scope>NUCLEOTIDE SEQUENCE [LARGE SCALE GENOMIC DNA]</scope>
    <source>
        <strain evidence="2">cv. Niubang</strain>
    </source>
</reference>
<dbReference type="EMBL" id="CM042055">
    <property type="protein sequence ID" value="KAI3701732.1"/>
    <property type="molecule type" value="Genomic_DNA"/>
</dbReference>
<organism evidence="1 2">
    <name type="scientific">Arctium lappa</name>
    <name type="common">Greater burdock</name>
    <name type="synonym">Lappa major</name>
    <dbReference type="NCBI Taxonomy" id="4217"/>
    <lineage>
        <taxon>Eukaryota</taxon>
        <taxon>Viridiplantae</taxon>
        <taxon>Streptophyta</taxon>
        <taxon>Embryophyta</taxon>
        <taxon>Tracheophyta</taxon>
        <taxon>Spermatophyta</taxon>
        <taxon>Magnoliopsida</taxon>
        <taxon>eudicotyledons</taxon>
        <taxon>Gunneridae</taxon>
        <taxon>Pentapetalae</taxon>
        <taxon>asterids</taxon>
        <taxon>campanulids</taxon>
        <taxon>Asterales</taxon>
        <taxon>Asteraceae</taxon>
        <taxon>Carduoideae</taxon>
        <taxon>Cardueae</taxon>
        <taxon>Arctiinae</taxon>
        <taxon>Arctium</taxon>
    </lineage>
</organism>
<reference evidence="2" key="1">
    <citation type="journal article" date="2022" name="Mol. Ecol. Resour.">
        <title>The genomes of chicory, endive, great burdock and yacon provide insights into Asteraceae palaeo-polyploidization history and plant inulin production.</title>
        <authorList>
            <person name="Fan W."/>
            <person name="Wang S."/>
            <person name="Wang H."/>
            <person name="Wang A."/>
            <person name="Jiang F."/>
            <person name="Liu H."/>
            <person name="Zhao H."/>
            <person name="Xu D."/>
            <person name="Zhang Y."/>
        </authorList>
    </citation>
    <scope>NUCLEOTIDE SEQUENCE [LARGE SCALE GENOMIC DNA]</scope>
    <source>
        <strain evidence="2">cv. Niubang</strain>
    </source>
</reference>
<dbReference type="Proteomes" id="UP001055879">
    <property type="component" value="Linkage Group LG09"/>
</dbReference>
<accession>A0ACB8ZV66</accession>
<evidence type="ECO:0000313" key="1">
    <source>
        <dbReference type="EMBL" id="KAI3701732.1"/>
    </source>
</evidence>
<sequence length="189" mass="21131">MGSCCSCRTSTERTPKTIRVVHLDGFLEVYESPTTVNQVISDLPKHFMSTPIQLIQNVLVPLKLDTQLEPGKVYFVLPFSILRFNEAPGDLIALAKKLTNIAKTHRSKPKSAPLASPQVKGSTQISLGCSNSEKNTMGNSTKLLSWKPILATIREISFNRRESDLQSFNQRSEPELQSFSRRSEPDLQD</sequence>
<evidence type="ECO:0000313" key="2">
    <source>
        <dbReference type="Proteomes" id="UP001055879"/>
    </source>
</evidence>
<gene>
    <name evidence="1" type="ORF">L6452_27027</name>
</gene>